<protein>
    <recommendedName>
        <fullName evidence="8">EF-hand domain-containing protein</fullName>
    </recommendedName>
</protein>
<dbReference type="SUPFAM" id="SSF47473">
    <property type="entry name" value="EF-hand"/>
    <property type="match status" value="1"/>
</dbReference>
<dbReference type="Gene3D" id="1.20.1540.10">
    <property type="entry name" value="Rhomboid-like"/>
    <property type="match status" value="1"/>
</dbReference>
<evidence type="ECO:0000256" key="6">
    <source>
        <dbReference type="ARBA" id="ARBA00023136"/>
    </source>
</evidence>
<evidence type="ECO:0000313" key="9">
    <source>
        <dbReference type="EMBL" id="KAG8232726.1"/>
    </source>
</evidence>
<dbReference type="SUPFAM" id="SSF144091">
    <property type="entry name" value="Rhomboid-like"/>
    <property type="match status" value="1"/>
</dbReference>
<dbReference type="Pfam" id="PF13499">
    <property type="entry name" value="EF-hand_7"/>
    <property type="match status" value="1"/>
</dbReference>
<feature type="transmembrane region" description="Helical" evidence="7">
    <location>
        <begin position="313"/>
        <end position="334"/>
    </location>
</feature>
<dbReference type="PANTHER" id="PTHR45840">
    <property type="entry name" value="RHOMBOID-RELATED PROTEIN"/>
    <property type="match status" value="1"/>
</dbReference>
<dbReference type="Gene3D" id="1.10.238.10">
    <property type="entry name" value="EF-hand"/>
    <property type="match status" value="1"/>
</dbReference>
<proteinExistence type="inferred from homology"/>
<organism evidence="9 10">
    <name type="scientific">Ladona fulva</name>
    <name type="common">Scarce chaser dragonfly</name>
    <name type="synonym">Libellula fulva</name>
    <dbReference type="NCBI Taxonomy" id="123851"/>
    <lineage>
        <taxon>Eukaryota</taxon>
        <taxon>Metazoa</taxon>
        <taxon>Ecdysozoa</taxon>
        <taxon>Arthropoda</taxon>
        <taxon>Hexapoda</taxon>
        <taxon>Insecta</taxon>
        <taxon>Pterygota</taxon>
        <taxon>Palaeoptera</taxon>
        <taxon>Odonata</taxon>
        <taxon>Epiprocta</taxon>
        <taxon>Anisoptera</taxon>
        <taxon>Libelluloidea</taxon>
        <taxon>Libellulidae</taxon>
        <taxon>Ladona</taxon>
    </lineage>
</organism>
<name>A0A8K0KCS8_LADFU</name>
<evidence type="ECO:0000259" key="8">
    <source>
        <dbReference type="PROSITE" id="PS50222"/>
    </source>
</evidence>
<dbReference type="GO" id="GO:0005509">
    <property type="term" value="F:calcium ion binding"/>
    <property type="evidence" value="ECO:0007669"/>
    <property type="project" value="InterPro"/>
</dbReference>
<gene>
    <name evidence="9" type="ORF">J437_LFUL013319</name>
</gene>
<feature type="transmembrane region" description="Helical" evidence="7">
    <location>
        <begin position="192"/>
        <end position="216"/>
    </location>
</feature>
<dbReference type="OrthoDB" id="418595at2759"/>
<dbReference type="SMART" id="SM00054">
    <property type="entry name" value="EFh"/>
    <property type="match status" value="2"/>
</dbReference>
<sequence>MPNEQFRQRPVRSETIRLNPSESVSSYRSNHWRAVFNRYDVDRDGFISLGELRNVLQNIAYDQDIPERLAAKILERADHDQNGILSQEEFVKMAVSGQMQHSLRKYLNSYVHLAVPRRAGPRPTVYGSPEVDELDALYEEEYSCYPPAICMLIISIIEIITFFWDVIVVGWSTPQGPVAQMLIYNPRKRQEAWRYLTYMFVHIGYAHIWMNLLVQLALGIPLEMVHKWWRVLIVYLAGVVAGSLGTSISDPYVLLAGASGGVYALITAHVATIIMNWSEMQFAPIQLAIFLLLAAIDVGTAVYYRYVEEVDRQIGYAAHLAGAIAGLLVGINILRNLEVRQWERVIWWASLVLFAALMIGAVIWNAAFPEYFPPPDKISYQ</sequence>
<feature type="transmembrane region" description="Helical" evidence="7">
    <location>
        <begin position="287"/>
        <end position="307"/>
    </location>
</feature>
<keyword evidence="6 7" id="KW-0472">Membrane</keyword>
<dbReference type="InterPro" id="IPR011992">
    <property type="entry name" value="EF-hand-dom_pair"/>
</dbReference>
<dbReference type="EMBL" id="KZ308645">
    <property type="protein sequence ID" value="KAG8232726.1"/>
    <property type="molecule type" value="Genomic_DNA"/>
</dbReference>
<evidence type="ECO:0000313" key="10">
    <source>
        <dbReference type="Proteomes" id="UP000792457"/>
    </source>
</evidence>
<dbReference type="InterPro" id="IPR051739">
    <property type="entry name" value="Rhomboid_IM_Serine_Proteases"/>
</dbReference>
<feature type="transmembrane region" description="Helical" evidence="7">
    <location>
        <begin position="252"/>
        <end position="275"/>
    </location>
</feature>
<feature type="domain" description="EF-hand" evidence="8">
    <location>
        <begin position="65"/>
        <end position="100"/>
    </location>
</feature>
<keyword evidence="4" id="KW-0106">Calcium</keyword>
<dbReference type="GO" id="GO:0004252">
    <property type="term" value="F:serine-type endopeptidase activity"/>
    <property type="evidence" value="ECO:0007669"/>
    <property type="project" value="InterPro"/>
</dbReference>
<dbReference type="InterPro" id="IPR022764">
    <property type="entry name" value="Peptidase_S54_rhomboid_dom"/>
</dbReference>
<keyword evidence="3 7" id="KW-0812">Transmembrane</keyword>
<dbReference type="InterPro" id="IPR035952">
    <property type="entry name" value="Rhomboid-like_sf"/>
</dbReference>
<reference evidence="9" key="2">
    <citation type="submission" date="2017-10" db="EMBL/GenBank/DDBJ databases">
        <title>Ladona fulva Genome sequencing and assembly.</title>
        <authorList>
            <person name="Murali S."/>
            <person name="Richards S."/>
            <person name="Bandaranaike D."/>
            <person name="Bellair M."/>
            <person name="Blankenburg K."/>
            <person name="Chao H."/>
            <person name="Dinh H."/>
            <person name="Doddapaneni H."/>
            <person name="Dugan-Rocha S."/>
            <person name="Elkadiri S."/>
            <person name="Gnanaolivu R."/>
            <person name="Hernandez B."/>
            <person name="Skinner E."/>
            <person name="Javaid M."/>
            <person name="Lee S."/>
            <person name="Li M."/>
            <person name="Ming W."/>
            <person name="Munidasa M."/>
            <person name="Muniz J."/>
            <person name="Nguyen L."/>
            <person name="Hughes D."/>
            <person name="Osuji N."/>
            <person name="Pu L.-L."/>
            <person name="Puazo M."/>
            <person name="Qu C."/>
            <person name="Quiroz J."/>
            <person name="Raj R."/>
            <person name="Weissenberger G."/>
            <person name="Xin Y."/>
            <person name="Zou X."/>
            <person name="Han Y."/>
            <person name="Worley K."/>
            <person name="Muzny D."/>
            <person name="Gibbs R."/>
        </authorList>
    </citation>
    <scope>NUCLEOTIDE SEQUENCE</scope>
    <source>
        <strain evidence="9">Sampled in the wild</strain>
    </source>
</reference>
<evidence type="ECO:0000256" key="3">
    <source>
        <dbReference type="ARBA" id="ARBA00022692"/>
    </source>
</evidence>
<feature type="transmembrane region" description="Helical" evidence="7">
    <location>
        <begin position="228"/>
        <end position="246"/>
    </location>
</feature>
<accession>A0A8K0KCS8</accession>
<comment type="subcellular location">
    <subcellularLocation>
        <location evidence="1">Membrane</location>
        <topology evidence="1">Multi-pass membrane protein</topology>
    </subcellularLocation>
</comment>
<dbReference type="PROSITE" id="PS50222">
    <property type="entry name" value="EF_HAND_2"/>
    <property type="match status" value="2"/>
</dbReference>
<dbReference type="PANTHER" id="PTHR45840:SF8">
    <property type="entry name" value="RHOMBOID PROTEASE"/>
    <property type="match status" value="1"/>
</dbReference>
<feature type="transmembrane region" description="Helical" evidence="7">
    <location>
        <begin position="346"/>
        <end position="367"/>
    </location>
</feature>
<dbReference type="PROSITE" id="PS00018">
    <property type="entry name" value="EF_HAND_1"/>
    <property type="match status" value="2"/>
</dbReference>
<dbReference type="GO" id="GO:0016020">
    <property type="term" value="C:membrane"/>
    <property type="evidence" value="ECO:0007669"/>
    <property type="project" value="UniProtKB-SubCell"/>
</dbReference>
<evidence type="ECO:0000256" key="4">
    <source>
        <dbReference type="ARBA" id="ARBA00022837"/>
    </source>
</evidence>
<dbReference type="InterPro" id="IPR018247">
    <property type="entry name" value="EF_Hand_1_Ca_BS"/>
</dbReference>
<dbReference type="CDD" id="cd00051">
    <property type="entry name" value="EFh"/>
    <property type="match status" value="1"/>
</dbReference>
<feature type="domain" description="EF-hand" evidence="8">
    <location>
        <begin position="27"/>
        <end position="62"/>
    </location>
</feature>
<evidence type="ECO:0000256" key="1">
    <source>
        <dbReference type="ARBA" id="ARBA00004141"/>
    </source>
</evidence>
<keyword evidence="5 7" id="KW-1133">Transmembrane helix</keyword>
<dbReference type="Pfam" id="PF01694">
    <property type="entry name" value="Rhomboid"/>
    <property type="match status" value="1"/>
</dbReference>
<comment type="caution">
    <text evidence="9">The sequence shown here is derived from an EMBL/GenBank/DDBJ whole genome shotgun (WGS) entry which is preliminary data.</text>
</comment>
<reference evidence="9" key="1">
    <citation type="submission" date="2013-04" db="EMBL/GenBank/DDBJ databases">
        <authorList>
            <person name="Qu J."/>
            <person name="Murali S.C."/>
            <person name="Bandaranaike D."/>
            <person name="Bellair M."/>
            <person name="Blankenburg K."/>
            <person name="Chao H."/>
            <person name="Dinh H."/>
            <person name="Doddapaneni H."/>
            <person name="Downs B."/>
            <person name="Dugan-Rocha S."/>
            <person name="Elkadiri S."/>
            <person name="Gnanaolivu R.D."/>
            <person name="Hernandez B."/>
            <person name="Javaid M."/>
            <person name="Jayaseelan J.C."/>
            <person name="Lee S."/>
            <person name="Li M."/>
            <person name="Ming W."/>
            <person name="Munidasa M."/>
            <person name="Muniz J."/>
            <person name="Nguyen L."/>
            <person name="Ongeri F."/>
            <person name="Osuji N."/>
            <person name="Pu L.-L."/>
            <person name="Puazo M."/>
            <person name="Qu C."/>
            <person name="Quiroz J."/>
            <person name="Raj R."/>
            <person name="Weissenberger G."/>
            <person name="Xin Y."/>
            <person name="Zou X."/>
            <person name="Han Y."/>
            <person name="Richards S."/>
            <person name="Worley K."/>
            <person name="Muzny D."/>
            <person name="Gibbs R."/>
        </authorList>
    </citation>
    <scope>NUCLEOTIDE SEQUENCE</scope>
    <source>
        <strain evidence="9">Sampled in the wild</strain>
    </source>
</reference>
<dbReference type="InterPro" id="IPR002048">
    <property type="entry name" value="EF_hand_dom"/>
</dbReference>
<dbReference type="AlphaFoldDB" id="A0A8K0KCS8"/>
<dbReference type="Proteomes" id="UP000792457">
    <property type="component" value="Unassembled WGS sequence"/>
</dbReference>
<keyword evidence="10" id="KW-1185">Reference proteome</keyword>
<comment type="similarity">
    <text evidence="2">Belongs to the peptidase S54 family.</text>
</comment>
<evidence type="ECO:0000256" key="2">
    <source>
        <dbReference type="ARBA" id="ARBA00009045"/>
    </source>
</evidence>
<evidence type="ECO:0000256" key="7">
    <source>
        <dbReference type="SAM" id="Phobius"/>
    </source>
</evidence>
<feature type="transmembrane region" description="Helical" evidence="7">
    <location>
        <begin position="148"/>
        <end position="172"/>
    </location>
</feature>
<evidence type="ECO:0000256" key="5">
    <source>
        <dbReference type="ARBA" id="ARBA00022989"/>
    </source>
</evidence>